<evidence type="ECO:0000256" key="1">
    <source>
        <dbReference type="SAM" id="MobiDB-lite"/>
    </source>
</evidence>
<keyword evidence="2" id="KW-0472">Membrane</keyword>
<accession>A0ABQ4AYB8</accession>
<reference evidence="3 4" key="1">
    <citation type="submission" date="2021-01" db="EMBL/GenBank/DDBJ databases">
        <title>Whole genome shotgun sequence of Actinoplanes lobatus NBRC 12513.</title>
        <authorList>
            <person name="Komaki H."/>
            <person name="Tamura T."/>
        </authorList>
    </citation>
    <scope>NUCLEOTIDE SEQUENCE [LARGE SCALE GENOMIC DNA]</scope>
    <source>
        <strain evidence="3 4">NBRC 12513</strain>
    </source>
</reference>
<dbReference type="Proteomes" id="UP000631312">
    <property type="component" value="Unassembled WGS sequence"/>
</dbReference>
<comment type="caution">
    <text evidence="3">The sequence shown here is derived from an EMBL/GenBank/DDBJ whole genome shotgun (WGS) entry which is preliminary data.</text>
</comment>
<keyword evidence="2" id="KW-1133">Transmembrane helix</keyword>
<feature type="region of interest" description="Disordered" evidence="1">
    <location>
        <begin position="66"/>
        <end position="101"/>
    </location>
</feature>
<gene>
    <name evidence="3" type="ORF">Alo02nite_87080</name>
</gene>
<evidence type="ECO:0000256" key="2">
    <source>
        <dbReference type="SAM" id="Phobius"/>
    </source>
</evidence>
<organism evidence="3 4">
    <name type="scientific">Actinoplanes lobatus</name>
    <dbReference type="NCBI Taxonomy" id="113568"/>
    <lineage>
        <taxon>Bacteria</taxon>
        <taxon>Bacillati</taxon>
        <taxon>Actinomycetota</taxon>
        <taxon>Actinomycetes</taxon>
        <taxon>Micromonosporales</taxon>
        <taxon>Micromonosporaceae</taxon>
        <taxon>Actinoplanes</taxon>
    </lineage>
</organism>
<sequence length="150" mass="15871">MGIRSCGRLASTWGIFGLGAGLAETIRSGLLIGLCITWRTPGWYVLAALFLLTGLAVPAAVRWTRSGQASEMDRGDPDQAGGQAPPPPSTRTRRCGTSSTPSARIAVNAIRSTATAVRRILLVAFDEENRDLVAAAVRIEADLQGEASHR</sequence>
<evidence type="ECO:0000313" key="4">
    <source>
        <dbReference type="Proteomes" id="UP000631312"/>
    </source>
</evidence>
<keyword evidence="4" id="KW-1185">Reference proteome</keyword>
<feature type="transmembrane region" description="Helical" evidence="2">
    <location>
        <begin position="41"/>
        <end position="61"/>
    </location>
</feature>
<evidence type="ECO:0000313" key="3">
    <source>
        <dbReference type="EMBL" id="GIE45810.1"/>
    </source>
</evidence>
<keyword evidence="2" id="KW-0812">Transmembrane</keyword>
<proteinExistence type="predicted"/>
<dbReference type="EMBL" id="BOMP01000174">
    <property type="protein sequence ID" value="GIE45810.1"/>
    <property type="molecule type" value="Genomic_DNA"/>
</dbReference>
<protein>
    <submittedName>
        <fullName evidence="3">Uncharacterized protein</fullName>
    </submittedName>
</protein>
<name>A0ABQ4AYB8_9ACTN</name>